<dbReference type="SUPFAM" id="SSF160631">
    <property type="entry name" value="SMI1/KNR4-like"/>
    <property type="match status" value="1"/>
</dbReference>
<dbReference type="Gene3D" id="3.40.1580.10">
    <property type="entry name" value="SMI1/KNR4-like"/>
    <property type="match status" value="1"/>
</dbReference>
<dbReference type="SMART" id="SM00860">
    <property type="entry name" value="SMI1_KNR4"/>
    <property type="match status" value="1"/>
</dbReference>
<name>A0ABQ4LFJ2_9BACL</name>
<dbReference type="Pfam" id="PF09346">
    <property type="entry name" value="SMI1_KNR4"/>
    <property type="match status" value="1"/>
</dbReference>
<dbReference type="InterPro" id="IPR037883">
    <property type="entry name" value="Knr4/Smi1-like_sf"/>
</dbReference>
<dbReference type="InterPro" id="IPR018958">
    <property type="entry name" value="Knr4/Smi1-like_dom"/>
</dbReference>
<evidence type="ECO:0000313" key="3">
    <source>
        <dbReference type="Proteomes" id="UP000676601"/>
    </source>
</evidence>
<dbReference type="Proteomes" id="UP000676601">
    <property type="component" value="Unassembled WGS sequence"/>
</dbReference>
<reference evidence="2 3" key="1">
    <citation type="submission" date="2021-03" db="EMBL/GenBank/DDBJ databases">
        <title>Antimicrobial resistance genes in bacteria isolated from Japanese honey, and their potential for conferring macrolide and lincosamide resistance in the American foulbrood pathogen Paenibacillus larvae.</title>
        <authorList>
            <person name="Okamoto M."/>
            <person name="Kumagai M."/>
            <person name="Kanamori H."/>
            <person name="Takamatsu D."/>
        </authorList>
    </citation>
    <scope>NUCLEOTIDE SEQUENCE [LARGE SCALE GENOMIC DNA]</scope>
    <source>
        <strain evidence="2 3">J21TS7</strain>
    </source>
</reference>
<gene>
    <name evidence="2" type="ORF">J21TS7_34330</name>
</gene>
<evidence type="ECO:0000313" key="2">
    <source>
        <dbReference type="EMBL" id="GIO55115.1"/>
    </source>
</evidence>
<accession>A0ABQ4LFJ2</accession>
<evidence type="ECO:0000259" key="1">
    <source>
        <dbReference type="SMART" id="SM00860"/>
    </source>
</evidence>
<organism evidence="2 3">
    <name type="scientific">Paenibacillus cineris</name>
    <dbReference type="NCBI Taxonomy" id="237530"/>
    <lineage>
        <taxon>Bacteria</taxon>
        <taxon>Bacillati</taxon>
        <taxon>Bacillota</taxon>
        <taxon>Bacilli</taxon>
        <taxon>Bacillales</taxon>
        <taxon>Paenibacillaceae</taxon>
        <taxon>Paenibacillus</taxon>
    </lineage>
</organism>
<comment type="caution">
    <text evidence="2">The sequence shown here is derived from an EMBL/GenBank/DDBJ whole genome shotgun (WGS) entry which is preliminary data.</text>
</comment>
<dbReference type="RefSeq" id="WP_306433676.1">
    <property type="nucleotide sequence ID" value="NZ_BORU01000001.1"/>
</dbReference>
<sequence>MNNEDAQLLLKCHAFTHNRIEHWKMENGFLGSLRPFRGELREGNLHEVMAALRALSDELGRDQLNRELISSLWGLYHLARAWALEPEGMLRSNGLLSKAQIETMETWLNLISYAVMILLENGGEEEAFHGYREYVRSRVLPLKKELEALLPGKIQDEEILGLYDQYRDHGGAAPSRLDEFEKKFGILLPEDFRAFYEQKDGSGYAFHILYPGEDAEEAAPFYLMSLAEMEDVKRYFCERDELLEEYYSPEEIAKLDRELKPYLFHRQWYPFASMAGGSLYLMLDLDPSDEGTYGQIISYIHDPDFVYYTADSFTSLLRESNRNLAQLEEIEY</sequence>
<feature type="domain" description="Knr4/Smi1-like" evidence="1">
    <location>
        <begin position="171"/>
        <end position="319"/>
    </location>
</feature>
<protein>
    <recommendedName>
        <fullName evidence="1">Knr4/Smi1-like domain-containing protein</fullName>
    </recommendedName>
</protein>
<proteinExistence type="predicted"/>
<keyword evidence="3" id="KW-1185">Reference proteome</keyword>
<dbReference type="EMBL" id="BORU01000001">
    <property type="protein sequence ID" value="GIO55115.1"/>
    <property type="molecule type" value="Genomic_DNA"/>
</dbReference>